<feature type="compositionally biased region" description="Gly residues" evidence="3">
    <location>
        <begin position="224"/>
        <end position="236"/>
    </location>
</feature>
<dbReference type="Gene3D" id="2.30.30.40">
    <property type="entry name" value="SH3 Domains"/>
    <property type="match status" value="1"/>
</dbReference>
<dbReference type="SUPFAM" id="SSF50044">
    <property type="entry name" value="SH3-domain"/>
    <property type="match status" value="1"/>
</dbReference>
<feature type="region of interest" description="Disordered" evidence="3">
    <location>
        <begin position="224"/>
        <end position="280"/>
    </location>
</feature>
<dbReference type="SMART" id="SM00326">
    <property type="entry name" value="SH3"/>
    <property type="match status" value="1"/>
</dbReference>
<dbReference type="EMBL" id="KN832578">
    <property type="protein sequence ID" value="KII83328.1"/>
    <property type="molecule type" value="Genomic_DNA"/>
</dbReference>
<dbReference type="PROSITE" id="PS50002">
    <property type="entry name" value="SH3"/>
    <property type="match status" value="1"/>
</dbReference>
<keyword evidence="6" id="KW-1185">Reference proteome</keyword>
<accession>A0A0C9T5F4</accession>
<feature type="compositionally biased region" description="Low complexity" evidence="3">
    <location>
        <begin position="115"/>
        <end position="129"/>
    </location>
</feature>
<dbReference type="HOGENOM" id="CLU_017403_0_0_1"/>
<evidence type="ECO:0000256" key="2">
    <source>
        <dbReference type="PROSITE-ProRule" id="PRU00192"/>
    </source>
</evidence>
<name>A0A0C9T5F4_PLICR</name>
<dbReference type="InterPro" id="IPR036028">
    <property type="entry name" value="SH3-like_dom_sf"/>
</dbReference>
<keyword evidence="1 2" id="KW-0728">SH3 domain</keyword>
<gene>
    <name evidence="5" type="ORF">PLICRDRAFT_47197</name>
</gene>
<evidence type="ECO:0000259" key="4">
    <source>
        <dbReference type="PROSITE" id="PS50002"/>
    </source>
</evidence>
<dbReference type="InterPro" id="IPR001452">
    <property type="entry name" value="SH3_domain"/>
</dbReference>
<evidence type="ECO:0000313" key="5">
    <source>
        <dbReference type="EMBL" id="KII83328.1"/>
    </source>
</evidence>
<evidence type="ECO:0000313" key="6">
    <source>
        <dbReference type="Proteomes" id="UP000053263"/>
    </source>
</evidence>
<organism evidence="5 6">
    <name type="scientific">Plicaturopsis crispa FD-325 SS-3</name>
    <dbReference type="NCBI Taxonomy" id="944288"/>
    <lineage>
        <taxon>Eukaryota</taxon>
        <taxon>Fungi</taxon>
        <taxon>Dikarya</taxon>
        <taxon>Basidiomycota</taxon>
        <taxon>Agaricomycotina</taxon>
        <taxon>Agaricomycetes</taxon>
        <taxon>Agaricomycetidae</taxon>
        <taxon>Amylocorticiales</taxon>
        <taxon>Amylocorticiaceae</taxon>
        <taxon>Plicatura</taxon>
        <taxon>Plicaturopsis crispa</taxon>
    </lineage>
</organism>
<dbReference type="OrthoDB" id="19092at2759"/>
<feature type="compositionally biased region" description="Basic residues" evidence="3">
    <location>
        <begin position="172"/>
        <end position="181"/>
    </location>
</feature>
<feature type="compositionally biased region" description="Acidic residues" evidence="3">
    <location>
        <begin position="252"/>
        <end position="277"/>
    </location>
</feature>
<dbReference type="AlphaFoldDB" id="A0A0C9T5F4"/>
<evidence type="ECO:0000256" key="1">
    <source>
        <dbReference type="ARBA" id="ARBA00022443"/>
    </source>
</evidence>
<feature type="compositionally biased region" description="Acidic residues" evidence="3">
    <location>
        <begin position="193"/>
        <end position="207"/>
    </location>
</feature>
<proteinExistence type="predicted"/>
<protein>
    <recommendedName>
        <fullName evidence="4">SH3 domain-containing protein</fullName>
    </recommendedName>
</protein>
<evidence type="ECO:0000256" key="3">
    <source>
        <dbReference type="SAM" id="MobiDB-lite"/>
    </source>
</evidence>
<sequence>MPGAHEFAVKPPPAGRKKSLQPQSQSQPQPQRSEEKGEDVTPPATNGATHADNDPSPVQETPTLRTDFERQTTPTVATIALPDLTDTASPPPISKPLRDSLTSTRPAPPSPAPSRAPSRRVSTAPSTASSHRHTHSHTPSQPRIRPVIHIRDFGFPASDEKHLGLGPLVPRQNRHNRHRHGSSSSSSSSTASEDLDGVDGEEGDDDGWGGFKWGFGRLSSWGFGRGSSGGGGGGANGYTPSENDFARNFDSPLDDDDDALDGDDGPVDLTPDADEPAPEPGIYRALYAFEPEGVAEMSLTEEQMVKVIGRGGIGWVIALRDDGSHALVPESYLELVRSNRDLDDDSDDE</sequence>
<reference evidence="5 6" key="1">
    <citation type="submission" date="2014-06" db="EMBL/GenBank/DDBJ databases">
        <title>Evolutionary Origins and Diversification of the Mycorrhizal Mutualists.</title>
        <authorList>
            <consortium name="DOE Joint Genome Institute"/>
            <consortium name="Mycorrhizal Genomics Consortium"/>
            <person name="Kohler A."/>
            <person name="Kuo A."/>
            <person name="Nagy L.G."/>
            <person name="Floudas D."/>
            <person name="Copeland A."/>
            <person name="Barry K.W."/>
            <person name="Cichocki N."/>
            <person name="Veneault-Fourrey C."/>
            <person name="LaButti K."/>
            <person name="Lindquist E.A."/>
            <person name="Lipzen A."/>
            <person name="Lundell T."/>
            <person name="Morin E."/>
            <person name="Murat C."/>
            <person name="Riley R."/>
            <person name="Ohm R."/>
            <person name="Sun H."/>
            <person name="Tunlid A."/>
            <person name="Henrissat B."/>
            <person name="Grigoriev I.V."/>
            <person name="Hibbett D.S."/>
            <person name="Martin F."/>
        </authorList>
    </citation>
    <scope>NUCLEOTIDE SEQUENCE [LARGE SCALE GENOMIC DNA]</scope>
    <source>
        <strain evidence="5 6">FD-325 SS-3</strain>
    </source>
</reference>
<feature type="domain" description="SH3" evidence="4">
    <location>
        <begin position="278"/>
        <end position="338"/>
    </location>
</feature>
<feature type="compositionally biased region" description="Low complexity" evidence="3">
    <location>
        <begin position="21"/>
        <end position="31"/>
    </location>
</feature>
<dbReference type="Proteomes" id="UP000053263">
    <property type="component" value="Unassembled WGS sequence"/>
</dbReference>
<feature type="region of interest" description="Disordered" evidence="3">
    <location>
        <begin position="1"/>
        <end position="211"/>
    </location>
</feature>